<dbReference type="InterPro" id="IPR051548">
    <property type="entry name" value="Grx-like_ET"/>
</dbReference>
<dbReference type="AlphaFoldDB" id="A0A2H0RLD4"/>
<dbReference type="Gene3D" id="3.40.30.10">
    <property type="entry name" value="Glutaredoxin"/>
    <property type="match status" value="1"/>
</dbReference>
<dbReference type="InterPro" id="IPR004045">
    <property type="entry name" value="Glutathione_S-Trfase_N"/>
</dbReference>
<evidence type="ECO:0000313" key="3">
    <source>
        <dbReference type="Proteomes" id="UP000230833"/>
    </source>
</evidence>
<sequence>MKNVTIYSTPTCHFCHAAKEFFKENNIEFTDYDVSTDTEKRDEMIQKSGQMGVPVIFVGDEMIAGFDEERIKLLLSIA</sequence>
<dbReference type="PROSITE" id="PS50404">
    <property type="entry name" value="GST_NTER"/>
    <property type="match status" value="1"/>
</dbReference>
<organism evidence="2 3">
    <name type="scientific">Candidatus Vogelbacteria bacterium CG10_big_fil_rev_8_21_14_0_10_45_14</name>
    <dbReference type="NCBI Taxonomy" id="1975042"/>
    <lineage>
        <taxon>Bacteria</taxon>
        <taxon>Candidatus Vogeliibacteriota</taxon>
    </lineage>
</organism>
<dbReference type="Pfam" id="PF00462">
    <property type="entry name" value="Glutaredoxin"/>
    <property type="match status" value="1"/>
</dbReference>
<dbReference type="InterPro" id="IPR002109">
    <property type="entry name" value="Glutaredoxin"/>
</dbReference>
<dbReference type="EMBL" id="PCYL01000036">
    <property type="protein sequence ID" value="PIR46595.1"/>
    <property type="molecule type" value="Genomic_DNA"/>
</dbReference>
<feature type="domain" description="GST N-terminal" evidence="1">
    <location>
        <begin position="2"/>
        <end position="78"/>
    </location>
</feature>
<accession>A0A2H0RLD4</accession>
<dbReference type="InterPro" id="IPR011911">
    <property type="entry name" value="GlrX_YruB"/>
</dbReference>
<dbReference type="SUPFAM" id="SSF52833">
    <property type="entry name" value="Thioredoxin-like"/>
    <property type="match status" value="1"/>
</dbReference>
<dbReference type="GO" id="GO:0009055">
    <property type="term" value="F:electron transfer activity"/>
    <property type="evidence" value="ECO:0007669"/>
    <property type="project" value="TreeGrafter"/>
</dbReference>
<protein>
    <submittedName>
        <fullName evidence="2">NrdH-redoxin</fullName>
    </submittedName>
</protein>
<comment type="caution">
    <text evidence="2">The sequence shown here is derived from an EMBL/GenBank/DDBJ whole genome shotgun (WGS) entry which is preliminary data.</text>
</comment>
<gene>
    <name evidence="2" type="ORF">COV07_03505</name>
</gene>
<dbReference type="InterPro" id="IPR036249">
    <property type="entry name" value="Thioredoxin-like_sf"/>
</dbReference>
<dbReference type="CDD" id="cd02976">
    <property type="entry name" value="NrdH"/>
    <property type="match status" value="1"/>
</dbReference>
<dbReference type="PANTHER" id="PTHR34386">
    <property type="entry name" value="GLUTAREDOXIN"/>
    <property type="match status" value="1"/>
</dbReference>
<dbReference type="PANTHER" id="PTHR34386:SF1">
    <property type="entry name" value="GLUTAREDOXIN-LIKE PROTEIN NRDH"/>
    <property type="match status" value="1"/>
</dbReference>
<reference evidence="2 3" key="1">
    <citation type="submission" date="2017-09" db="EMBL/GenBank/DDBJ databases">
        <title>Depth-based differentiation of microbial function through sediment-hosted aquifers and enrichment of novel symbionts in the deep terrestrial subsurface.</title>
        <authorList>
            <person name="Probst A.J."/>
            <person name="Ladd B."/>
            <person name="Jarett J.K."/>
            <person name="Geller-Mcgrath D.E."/>
            <person name="Sieber C.M."/>
            <person name="Emerson J.B."/>
            <person name="Anantharaman K."/>
            <person name="Thomas B.C."/>
            <person name="Malmstrom R."/>
            <person name="Stieglmeier M."/>
            <person name="Klingl A."/>
            <person name="Woyke T."/>
            <person name="Ryan C.M."/>
            <person name="Banfield J.F."/>
        </authorList>
    </citation>
    <scope>NUCLEOTIDE SEQUENCE [LARGE SCALE GENOMIC DNA]</scope>
    <source>
        <strain evidence="2">CG10_big_fil_rev_8_21_14_0_10_45_14</strain>
    </source>
</reference>
<dbReference type="Proteomes" id="UP000230833">
    <property type="component" value="Unassembled WGS sequence"/>
</dbReference>
<dbReference type="GO" id="GO:0045454">
    <property type="term" value="P:cell redox homeostasis"/>
    <property type="evidence" value="ECO:0007669"/>
    <property type="project" value="TreeGrafter"/>
</dbReference>
<proteinExistence type="predicted"/>
<dbReference type="NCBIfam" id="TIGR02196">
    <property type="entry name" value="GlrX_YruB"/>
    <property type="match status" value="1"/>
</dbReference>
<name>A0A2H0RLD4_9BACT</name>
<dbReference type="PROSITE" id="PS51354">
    <property type="entry name" value="GLUTAREDOXIN_2"/>
    <property type="match status" value="1"/>
</dbReference>
<evidence type="ECO:0000259" key="1">
    <source>
        <dbReference type="PROSITE" id="PS50404"/>
    </source>
</evidence>
<evidence type="ECO:0000313" key="2">
    <source>
        <dbReference type="EMBL" id="PIR46595.1"/>
    </source>
</evidence>